<organism evidence="2 3">
    <name type="scientific">Chryseobacterium tructae</name>
    <dbReference type="NCBI Taxonomy" id="1037380"/>
    <lineage>
        <taxon>Bacteria</taxon>
        <taxon>Pseudomonadati</taxon>
        <taxon>Bacteroidota</taxon>
        <taxon>Flavobacteriia</taxon>
        <taxon>Flavobacteriales</taxon>
        <taxon>Weeksellaceae</taxon>
        <taxon>Chryseobacterium group</taxon>
        <taxon>Chryseobacterium</taxon>
    </lineage>
</organism>
<dbReference type="PROSITE" id="PS51257">
    <property type="entry name" value="PROKAR_LIPOPROTEIN"/>
    <property type="match status" value="1"/>
</dbReference>
<evidence type="ECO:0000256" key="1">
    <source>
        <dbReference type="SAM" id="MobiDB-lite"/>
    </source>
</evidence>
<keyword evidence="3" id="KW-1185">Reference proteome</keyword>
<proteinExistence type="predicted"/>
<dbReference type="RefSeq" id="WP_290300367.1">
    <property type="nucleotide sequence ID" value="NZ_JAUFQR010000001.1"/>
</dbReference>
<evidence type="ECO:0000313" key="3">
    <source>
        <dbReference type="Proteomes" id="UP001595735"/>
    </source>
</evidence>
<reference evidence="3" key="1">
    <citation type="journal article" date="2019" name="Int. J. Syst. Evol. Microbiol.">
        <title>The Global Catalogue of Microorganisms (GCM) 10K type strain sequencing project: providing services to taxonomists for standard genome sequencing and annotation.</title>
        <authorList>
            <consortium name="The Broad Institute Genomics Platform"/>
            <consortium name="The Broad Institute Genome Sequencing Center for Infectious Disease"/>
            <person name="Wu L."/>
            <person name="Ma J."/>
        </authorList>
    </citation>
    <scope>NUCLEOTIDE SEQUENCE [LARGE SCALE GENOMIC DNA]</scope>
    <source>
        <strain evidence="3">CECT 7798</strain>
    </source>
</reference>
<gene>
    <name evidence="2" type="ORF">ACFONJ_21035</name>
</gene>
<sequence length="214" mass="24428">MMKYYLILLISILVSCSDKQKEKSISSPDTLHLRSEDKSAQSTKVEETKQSEIEKDTGYSMITQKQADINQDGKPDQITVYGTEWNKEIKPTDSRLFRVVVIVSNDKNKLITLTNDSIIRPYYPENVAVGFSDLKIKNNYFTIEQSNGGGGIIETGFTTFKYDKTKKGIYLHKYTTLTSEMSSGDEKEYKTELTTKDFGVIPFESFNVKTINYK</sequence>
<evidence type="ECO:0008006" key="4">
    <source>
        <dbReference type="Google" id="ProtNLM"/>
    </source>
</evidence>
<feature type="compositionally biased region" description="Basic and acidic residues" evidence="1">
    <location>
        <begin position="31"/>
        <end position="53"/>
    </location>
</feature>
<comment type="caution">
    <text evidence="2">The sequence shown here is derived from an EMBL/GenBank/DDBJ whole genome shotgun (WGS) entry which is preliminary data.</text>
</comment>
<dbReference type="EMBL" id="JBHRYO010000002">
    <property type="protein sequence ID" value="MFC3758474.1"/>
    <property type="molecule type" value="Genomic_DNA"/>
</dbReference>
<evidence type="ECO:0000313" key="2">
    <source>
        <dbReference type="EMBL" id="MFC3758474.1"/>
    </source>
</evidence>
<protein>
    <recommendedName>
        <fullName evidence="4">Lipoprotein</fullName>
    </recommendedName>
</protein>
<name>A0ABV7Y268_9FLAO</name>
<feature type="region of interest" description="Disordered" evidence="1">
    <location>
        <begin position="25"/>
        <end position="53"/>
    </location>
</feature>
<dbReference type="Proteomes" id="UP001595735">
    <property type="component" value="Unassembled WGS sequence"/>
</dbReference>
<accession>A0ABV7Y268</accession>